<feature type="compositionally biased region" description="Basic residues" evidence="1">
    <location>
        <begin position="222"/>
        <end position="232"/>
    </location>
</feature>
<proteinExistence type="predicted"/>
<dbReference type="Proteomes" id="UP001165065">
    <property type="component" value="Unassembled WGS sequence"/>
</dbReference>
<evidence type="ECO:0000313" key="2">
    <source>
        <dbReference type="EMBL" id="GMI37840.1"/>
    </source>
</evidence>
<gene>
    <name evidence="2" type="ORF">TrCOL_g7946</name>
</gene>
<feature type="region of interest" description="Disordered" evidence="1">
    <location>
        <begin position="38"/>
        <end position="84"/>
    </location>
</feature>
<organism evidence="2 3">
    <name type="scientific">Triparma columacea</name>
    <dbReference type="NCBI Taxonomy" id="722753"/>
    <lineage>
        <taxon>Eukaryota</taxon>
        <taxon>Sar</taxon>
        <taxon>Stramenopiles</taxon>
        <taxon>Ochrophyta</taxon>
        <taxon>Bolidophyceae</taxon>
        <taxon>Parmales</taxon>
        <taxon>Triparmaceae</taxon>
        <taxon>Triparma</taxon>
    </lineage>
</organism>
<sequence length="430" mass="47097">MTTSVGTFNAQGFQWEGIHYGLRPGYQLKSIVAISKSSLSNPTTSDAPPSDSEEPSKSKKRRRKNSGDAISSSSSSPPPTPNTTLSSSGILMYGVVKFAGHLFSFSSCSSLTFTISLRNNRITNNSHDPTTGSERFKMVESTDVWKILDGTVMWNESGWSEEDVRTDGKWRLLEVQGGEWGLDDGEKGSRKSEWLGTGVKIIGKVGTAGKVEWRGDEEVGGGKKKQGKGRKRKTDEEHEQGEGMMDEQSKFKTSLEGPYVPGSTLPRNVHTGALSRIGIYKYFKSMYTSEEQPSGKQVRDAVNTWLVTPSAAAAIVKAAVRYGKTTDVRSNVNSVLERAQVGDGGGVRGNVEGFWTAGEGKVVLECLVGKVGGEGYAVMWIKGCMGLGIERGVWEGVRERVRRERSGRDGEGWEWGKGERVYKRNEIVLW</sequence>
<comment type="caution">
    <text evidence="2">The sequence shown here is derived from an EMBL/GenBank/DDBJ whole genome shotgun (WGS) entry which is preliminary data.</text>
</comment>
<feature type="region of interest" description="Disordered" evidence="1">
    <location>
        <begin position="213"/>
        <end position="249"/>
    </location>
</feature>
<reference evidence="3" key="1">
    <citation type="journal article" date="2023" name="Commun. Biol.">
        <title>Genome analysis of Parmales, the sister group of diatoms, reveals the evolutionary specialization of diatoms from phago-mixotrophs to photoautotrophs.</title>
        <authorList>
            <person name="Ban H."/>
            <person name="Sato S."/>
            <person name="Yoshikawa S."/>
            <person name="Yamada K."/>
            <person name="Nakamura Y."/>
            <person name="Ichinomiya M."/>
            <person name="Sato N."/>
            <person name="Blanc-Mathieu R."/>
            <person name="Endo H."/>
            <person name="Kuwata A."/>
            <person name="Ogata H."/>
        </authorList>
    </citation>
    <scope>NUCLEOTIDE SEQUENCE [LARGE SCALE GENOMIC DNA]</scope>
</reference>
<keyword evidence="3" id="KW-1185">Reference proteome</keyword>
<evidence type="ECO:0000256" key="1">
    <source>
        <dbReference type="SAM" id="MobiDB-lite"/>
    </source>
</evidence>
<dbReference type="OrthoDB" id="10597536at2759"/>
<name>A0A9W7G973_9STRA</name>
<dbReference type="EMBL" id="BRYA01000077">
    <property type="protein sequence ID" value="GMI37840.1"/>
    <property type="molecule type" value="Genomic_DNA"/>
</dbReference>
<protein>
    <submittedName>
        <fullName evidence="2">Uncharacterized protein</fullName>
    </submittedName>
</protein>
<feature type="compositionally biased region" description="Polar residues" evidence="1">
    <location>
        <begin position="38"/>
        <end position="47"/>
    </location>
</feature>
<accession>A0A9W7G973</accession>
<evidence type="ECO:0000313" key="3">
    <source>
        <dbReference type="Proteomes" id="UP001165065"/>
    </source>
</evidence>
<dbReference type="AlphaFoldDB" id="A0A9W7G973"/>